<keyword evidence="2" id="KW-1185">Reference proteome</keyword>
<proteinExistence type="predicted"/>
<evidence type="ECO:0000313" key="1">
    <source>
        <dbReference type="EMBL" id="CAG8735091.1"/>
    </source>
</evidence>
<dbReference type="EMBL" id="CAJVQC010027028">
    <property type="protein sequence ID" value="CAG8735091.1"/>
    <property type="molecule type" value="Genomic_DNA"/>
</dbReference>
<dbReference type="Proteomes" id="UP000789920">
    <property type="component" value="Unassembled WGS sequence"/>
</dbReference>
<name>A0ACA9Q448_9GLOM</name>
<protein>
    <submittedName>
        <fullName evidence="1">34526_t:CDS:1</fullName>
    </submittedName>
</protein>
<reference evidence="1" key="1">
    <citation type="submission" date="2021-06" db="EMBL/GenBank/DDBJ databases">
        <authorList>
            <person name="Kallberg Y."/>
            <person name="Tangrot J."/>
            <person name="Rosling A."/>
        </authorList>
    </citation>
    <scope>NUCLEOTIDE SEQUENCE</scope>
    <source>
        <strain evidence="1">MA461A</strain>
    </source>
</reference>
<evidence type="ECO:0000313" key="2">
    <source>
        <dbReference type="Proteomes" id="UP000789920"/>
    </source>
</evidence>
<comment type="caution">
    <text evidence="1">The sequence shown here is derived from an EMBL/GenBank/DDBJ whole genome shotgun (WGS) entry which is preliminary data.</text>
</comment>
<organism evidence="1 2">
    <name type="scientific">Racocetra persica</name>
    <dbReference type="NCBI Taxonomy" id="160502"/>
    <lineage>
        <taxon>Eukaryota</taxon>
        <taxon>Fungi</taxon>
        <taxon>Fungi incertae sedis</taxon>
        <taxon>Mucoromycota</taxon>
        <taxon>Glomeromycotina</taxon>
        <taxon>Glomeromycetes</taxon>
        <taxon>Diversisporales</taxon>
        <taxon>Gigasporaceae</taxon>
        <taxon>Racocetra</taxon>
    </lineage>
</organism>
<sequence>MLDELIEKKCIYLSDWKNLCNDIRKAELLLFQAYGKKEAKLKVLVLDCPAHPFCRVREVFDLDILYKKVAIEEFKSFIQALWAIRCEKLLKDYNKISGSGPYEVDCGVRGYQSHPSL</sequence>
<gene>
    <name evidence="1" type="ORF">RPERSI_LOCUS12567</name>
</gene>
<accession>A0ACA9Q448</accession>